<dbReference type="FunFam" id="1.10.287.950:FF:000001">
    <property type="entry name" value="Methyl-accepting chemotaxis sensory transducer"/>
    <property type="match status" value="1"/>
</dbReference>
<sequence>MVTQARQQAFDNFSTANTREVEQVDNAISMFFAEISKDVMYIAQHPDVIKGHSGVATYMSSNVSTAMTPEKNGTIEANIFDLFNQFGSSHPGIAYIYMGNQQGGYTQWPKGSVSANYDPRPRPWFKTGLEASSQPIRTSAYYWEPDDAVIVSTVKSLKDNSGNVFGVTGMDVSLKGLTELIQNIKLGESGYLVLVEDTGTILVDAKHPSNNFKSFSQASNGLYTSLSSKSSGQAEIDIGGDTYIANIYTSPNFKWKFVGLLKKSEVMASANTMTWIIVVVSVVLLLLLSPLSVYLARLISNPIIEVTDGLEQISQGEGDLSQRLQVRSNDETGKLASSFNQFLGSIAALVNEINDSSGSINQSSDKTKALSQNLSNSIQMQQMALEQAATAINEMAATANEVAASCASAADSANQTKDAAIDGKIVIEKTVESVQSLSRTLSDSATNIEQLDNESESITSILDVIRGIAEQTNLLALNAAIEAARAGEQGRGFAVVADEVRALSVRTSESTEEISTQLSKLRQMTQSISQEMKSSLQTSSLTVDYTQEAQQSFNSITDSVDLISDMNSQIATAAEEQQHVAEDINRNVVDIKTVADEVAEVSVVAESNAQNLSELATRLNALVGRFKT</sequence>
<evidence type="ECO:0000313" key="13">
    <source>
        <dbReference type="EMBL" id="ALO44068.1"/>
    </source>
</evidence>
<dbReference type="InterPro" id="IPR003660">
    <property type="entry name" value="HAMP_dom"/>
</dbReference>
<comment type="similarity">
    <text evidence="8">Belongs to the methyl-accepting chemotaxis (MCP) protein family.</text>
</comment>
<evidence type="ECO:0000256" key="3">
    <source>
        <dbReference type="ARBA" id="ARBA00022500"/>
    </source>
</evidence>
<feature type="transmembrane region" description="Helical" evidence="10">
    <location>
        <begin position="273"/>
        <end position="296"/>
    </location>
</feature>
<dbReference type="EMBL" id="CP013188">
    <property type="protein sequence ID" value="ALO44068.1"/>
    <property type="molecule type" value="Genomic_DNA"/>
</dbReference>
<evidence type="ECO:0000313" key="14">
    <source>
        <dbReference type="Proteomes" id="UP000061457"/>
    </source>
</evidence>
<evidence type="ECO:0000256" key="9">
    <source>
        <dbReference type="PROSITE-ProRule" id="PRU00284"/>
    </source>
</evidence>
<dbReference type="Pfam" id="PF02743">
    <property type="entry name" value="dCache_1"/>
    <property type="match status" value="1"/>
</dbReference>
<dbReference type="CDD" id="cd11386">
    <property type="entry name" value="MCP_signal"/>
    <property type="match status" value="1"/>
</dbReference>
<dbReference type="GO" id="GO:0007165">
    <property type="term" value="P:signal transduction"/>
    <property type="evidence" value="ECO:0007669"/>
    <property type="project" value="UniProtKB-KW"/>
</dbReference>
<accession>A0A0S2K7P6</accession>
<dbReference type="SUPFAM" id="SSF58104">
    <property type="entry name" value="Methyl-accepting chemotaxis protein (MCP) signaling domain"/>
    <property type="match status" value="1"/>
</dbReference>
<dbReference type="Proteomes" id="UP000061457">
    <property type="component" value="Chromosome II"/>
</dbReference>
<evidence type="ECO:0000256" key="10">
    <source>
        <dbReference type="SAM" id="Phobius"/>
    </source>
</evidence>
<keyword evidence="3" id="KW-0145">Chemotaxis</keyword>
<keyword evidence="14" id="KW-1185">Reference proteome</keyword>
<keyword evidence="2" id="KW-1003">Cell membrane</keyword>
<protein>
    <submittedName>
        <fullName evidence="13">Methyl-accepting chemotaxis protein</fullName>
    </submittedName>
</protein>
<dbReference type="PROSITE" id="PS50885">
    <property type="entry name" value="HAMP"/>
    <property type="match status" value="1"/>
</dbReference>
<evidence type="ECO:0000256" key="7">
    <source>
        <dbReference type="ARBA" id="ARBA00023224"/>
    </source>
</evidence>
<dbReference type="KEGG" id="pphe:PP2015_3594"/>
<organism evidence="13 14">
    <name type="scientific">Pseudoalteromonas phenolica</name>
    <dbReference type="NCBI Taxonomy" id="161398"/>
    <lineage>
        <taxon>Bacteria</taxon>
        <taxon>Pseudomonadati</taxon>
        <taxon>Pseudomonadota</taxon>
        <taxon>Gammaproteobacteria</taxon>
        <taxon>Alteromonadales</taxon>
        <taxon>Pseudoalteromonadaceae</taxon>
        <taxon>Pseudoalteromonas</taxon>
    </lineage>
</organism>
<proteinExistence type="inferred from homology"/>
<gene>
    <name evidence="13" type="ORF">PP2015_3594</name>
</gene>
<evidence type="ECO:0000259" key="11">
    <source>
        <dbReference type="PROSITE" id="PS50111"/>
    </source>
</evidence>
<dbReference type="CDD" id="cd06225">
    <property type="entry name" value="HAMP"/>
    <property type="match status" value="1"/>
</dbReference>
<dbReference type="InterPro" id="IPR004089">
    <property type="entry name" value="MCPsignal_dom"/>
</dbReference>
<evidence type="ECO:0000256" key="5">
    <source>
        <dbReference type="ARBA" id="ARBA00022989"/>
    </source>
</evidence>
<dbReference type="AlphaFoldDB" id="A0A0S2K7P6"/>
<reference evidence="13 14" key="1">
    <citation type="submission" date="2015-11" db="EMBL/GenBank/DDBJ databases">
        <authorList>
            <person name="Zhang Y."/>
            <person name="Guo Z."/>
        </authorList>
    </citation>
    <scope>NUCLEOTIDE SEQUENCE [LARGE SCALE GENOMIC DNA]</scope>
    <source>
        <strain evidence="13 14">KCTC 12086</strain>
    </source>
</reference>
<keyword evidence="7 9" id="KW-0807">Transducer</keyword>
<dbReference type="PANTHER" id="PTHR32089">
    <property type="entry name" value="METHYL-ACCEPTING CHEMOTAXIS PROTEIN MCPB"/>
    <property type="match status" value="1"/>
</dbReference>
<feature type="domain" description="HAMP" evidence="12">
    <location>
        <begin position="297"/>
        <end position="351"/>
    </location>
</feature>
<evidence type="ECO:0000256" key="4">
    <source>
        <dbReference type="ARBA" id="ARBA00022692"/>
    </source>
</evidence>
<keyword evidence="6 10" id="KW-0472">Membrane</keyword>
<dbReference type="Pfam" id="PF00015">
    <property type="entry name" value="MCPsignal"/>
    <property type="match status" value="1"/>
</dbReference>
<dbReference type="PATRIC" id="fig|161398.10.peg.3667"/>
<dbReference type="Gene3D" id="1.10.287.950">
    <property type="entry name" value="Methyl-accepting chemotaxis protein"/>
    <property type="match status" value="1"/>
</dbReference>
<keyword evidence="5 10" id="KW-1133">Transmembrane helix</keyword>
<keyword evidence="4 10" id="KW-0812">Transmembrane</keyword>
<evidence type="ECO:0000256" key="2">
    <source>
        <dbReference type="ARBA" id="ARBA00022475"/>
    </source>
</evidence>
<comment type="subcellular location">
    <subcellularLocation>
        <location evidence="1">Cell membrane</location>
        <topology evidence="1">Multi-pass membrane protein</topology>
    </subcellularLocation>
</comment>
<dbReference type="STRING" id="161398.PP2015_3594"/>
<name>A0A0S2K7P6_9GAMM</name>
<dbReference type="InterPro" id="IPR033479">
    <property type="entry name" value="dCache_1"/>
</dbReference>
<dbReference type="PROSITE" id="PS50111">
    <property type="entry name" value="CHEMOTAXIS_TRANSDUC_2"/>
    <property type="match status" value="1"/>
</dbReference>
<dbReference type="GO" id="GO:0005886">
    <property type="term" value="C:plasma membrane"/>
    <property type="evidence" value="ECO:0007669"/>
    <property type="project" value="UniProtKB-SubCell"/>
</dbReference>
<evidence type="ECO:0000256" key="1">
    <source>
        <dbReference type="ARBA" id="ARBA00004651"/>
    </source>
</evidence>
<feature type="domain" description="Methyl-accepting transducer" evidence="11">
    <location>
        <begin position="356"/>
        <end position="592"/>
    </location>
</feature>
<dbReference type="GO" id="GO:0006935">
    <property type="term" value="P:chemotaxis"/>
    <property type="evidence" value="ECO:0007669"/>
    <property type="project" value="UniProtKB-KW"/>
</dbReference>
<dbReference type="Pfam" id="PF00672">
    <property type="entry name" value="HAMP"/>
    <property type="match status" value="1"/>
</dbReference>
<evidence type="ECO:0000259" key="12">
    <source>
        <dbReference type="PROSITE" id="PS50885"/>
    </source>
</evidence>
<evidence type="ECO:0000256" key="6">
    <source>
        <dbReference type="ARBA" id="ARBA00023136"/>
    </source>
</evidence>
<dbReference type="SMART" id="SM00283">
    <property type="entry name" value="MA"/>
    <property type="match status" value="1"/>
</dbReference>
<dbReference type="PANTHER" id="PTHR32089:SF112">
    <property type="entry name" value="LYSOZYME-LIKE PROTEIN-RELATED"/>
    <property type="match status" value="1"/>
</dbReference>
<dbReference type="CDD" id="cd12912">
    <property type="entry name" value="PDC2_MCP_like"/>
    <property type="match status" value="1"/>
</dbReference>
<evidence type="ECO:0000256" key="8">
    <source>
        <dbReference type="ARBA" id="ARBA00029447"/>
    </source>
</evidence>
<dbReference type="SMART" id="SM00304">
    <property type="entry name" value="HAMP"/>
    <property type="match status" value="2"/>
</dbReference>
<dbReference type="Gene3D" id="3.30.450.20">
    <property type="entry name" value="PAS domain"/>
    <property type="match status" value="2"/>
</dbReference>